<evidence type="ECO:0000313" key="2">
    <source>
        <dbReference type="EnsemblPlants" id="OMERI11G10250.1"/>
    </source>
</evidence>
<evidence type="ECO:0000313" key="3">
    <source>
        <dbReference type="Proteomes" id="UP000008021"/>
    </source>
</evidence>
<dbReference type="AlphaFoldDB" id="A0A0E0F5C5"/>
<reference evidence="2" key="2">
    <citation type="submission" date="2018-05" db="EMBL/GenBank/DDBJ databases">
        <title>OmerRS3 (Oryza meridionalis Reference Sequence Version 3).</title>
        <authorList>
            <person name="Zhang J."/>
            <person name="Kudrna D."/>
            <person name="Lee S."/>
            <person name="Talag J."/>
            <person name="Welchert J."/>
            <person name="Wing R.A."/>
        </authorList>
    </citation>
    <scope>NUCLEOTIDE SEQUENCE [LARGE SCALE GENOMIC DNA]</scope>
    <source>
        <strain evidence="2">cv. OR44</strain>
    </source>
</reference>
<dbReference type="Gramene" id="OMERI11G10250.1">
    <property type="protein sequence ID" value="OMERI11G10250.1"/>
    <property type="gene ID" value="OMERI11G10250"/>
</dbReference>
<feature type="region of interest" description="Disordered" evidence="1">
    <location>
        <begin position="1"/>
        <end position="32"/>
    </location>
</feature>
<dbReference type="EnsemblPlants" id="OMERI11G10250.1">
    <property type="protein sequence ID" value="OMERI11G10250.1"/>
    <property type="gene ID" value="OMERI11G10250"/>
</dbReference>
<proteinExistence type="predicted"/>
<protein>
    <submittedName>
        <fullName evidence="2">Uncharacterized protein</fullName>
    </submittedName>
</protein>
<reference evidence="2" key="1">
    <citation type="submission" date="2015-04" db="UniProtKB">
        <authorList>
            <consortium name="EnsemblPlants"/>
        </authorList>
    </citation>
    <scope>IDENTIFICATION</scope>
</reference>
<dbReference type="HOGENOM" id="CLU_1985119_0_0_1"/>
<dbReference type="STRING" id="40149.A0A0E0F5C5"/>
<dbReference type="Proteomes" id="UP000008021">
    <property type="component" value="Chromosome 11"/>
</dbReference>
<evidence type="ECO:0000256" key="1">
    <source>
        <dbReference type="SAM" id="MobiDB-lite"/>
    </source>
</evidence>
<organism evidence="2">
    <name type="scientific">Oryza meridionalis</name>
    <dbReference type="NCBI Taxonomy" id="40149"/>
    <lineage>
        <taxon>Eukaryota</taxon>
        <taxon>Viridiplantae</taxon>
        <taxon>Streptophyta</taxon>
        <taxon>Embryophyta</taxon>
        <taxon>Tracheophyta</taxon>
        <taxon>Spermatophyta</taxon>
        <taxon>Magnoliopsida</taxon>
        <taxon>Liliopsida</taxon>
        <taxon>Poales</taxon>
        <taxon>Poaceae</taxon>
        <taxon>BOP clade</taxon>
        <taxon>Oryzoideae</taxon>
        <taxon>Oryzeae</taxon>
        <taxon>Oryzinae</taxon>
        <taxon>Oryza</taxon>
    </lineage>
</organism>
<accession>A0A0E0F5C5</accession>
<feature type="region of interest" description="Disordered" evidence="1">
    <location>
        <begin position="67"/>
        <end position="89"/>
    </location>
</feature>
<sequence>MQRGTAAAGALSCTFRSPSPSPTSPAPHWRPLLGFRSRSRGRGWGQREVAGAPRLFLAPPCRHFRSIATHGHPTRHRFGLHDDSSKKMSSLPAGQFSFLRMRRVSAATGESTKQPNAPLEPLYCRY</sequence>
<keyword evidence="3" id="KW-1185">Reference proteome</keyword>
<name>A0A0E0F5C5_9ORYZ</name>